<evidence type="ECO:0000313" key="7">
    <source>
        <dbReference type="EMBL" id="MFC3212528.1"/>
    </source>
</evidence>
<dbReference type="PRINTS" id="PR01402">
    <property type="entry name" value="MUTATORMUTX"/>
</dbReference>
<dbReference type="InterPro" id="IPR020084">
    <property type="entry name" value="NUDIX_hydrolase_CS"/>
</dbReference>
<evidence type="ECO:0000313" key="8">
    <source>
        <dbReference type="Proteomes" id="UP001595625"/>
    </source>
</evidence>
<evidence type="ECO:0000256" key="1">
    <source>
        <dbReference type="ARBA" id="ARBA00001946"/>
    </source>
</evidence>
<dbReference type="PANTHER" id="PTHR43758">
    <property type="entry name" value="7,8-DIHYDRO-8-OXOGUANINE TRIPHOSPHATASE"/>
    <property type="match status" value="1"/>
</dbReference>
<evidence type="ECO:0000256" key="2">
    <source>
        <dbReference type="ARBA" id="ARBA00005582"/>
    </source>
</evidence>
<evidence type="ECO:0000259" key="6">
    <source>
        <dbReference type="PROSITE" id="PS51462"/>
    </source>
</evidence>
<dbReference type="PROSITE" id="PS00893">
    <property type="entry name" value="NUDIX_BOX"/>
    <property type="match status" value="1"/>
</dbReference>
<organism evidence="7 8">
    <name type="scientific">Planomicrobium okeanokoites</name>
    <name type="common">Planococcus okeanokoites</name>
    <name type="synonym">Flavobacterium okeanokoites</name>
    <dbReference type="NCBI Taxonomy" id="244"/>
    <lineage>
        <taxon>Bacteria</taxon>
        <taxon>Bacillati</taxon>
        <taxon>Bacillota</taxon>
        <taxon>Bacilli</taxon>
        <taxon>Bacillales</taxon>
        <taxon>Caryophanaceae</taxon>
        <taxon>Planomicrobium</taxon>
    </lineage>
</organism>
<dbReference type="SUPFAM" id="SSF55811">
    <property type="entry name" value="Nudix"/>
    <property type="match status" value="1"/>
</dbReference>
<reference evidence="8" key="1">
    <citation type="journal article" date="2019" name="Int. J. Syst. Evol. Microbiol.">
        <title>The Global Catalogue of Microorganisms (GCM) 10K type strain sequencing project: providing services to taxonomists for standard genome sequencing and annotation.</title>
        <authorList>
            <consortium name="The Broad Institute Genomics Platform"/>
            <consortium name="The Broad Institute Genome Sequencing Center for Infectious Disease"/>
            <person name="Wu L."/>
            <person name="Ma J."/>
        </authorList>
    </citation>
    <scope>NUCLEOTIDE SEQUENCE [LARGE SCALE GENOMIC DNA]</scope>
    <source>
        <strain evidence="8">CCM 320</strain>
    </source>
</reference>
<sequence>MADGSNITLMTMCLVLDGDKVLLIERPPEKGFPGYIGAGGKVDFPESIAEGAIREVKEETGLTVTRLIYKGLDEFTDLSEGSRYMVFNYIAVEFEGELLENPPEGKLMWVPVAEALKLPMQGWFRERFPLFFEDGTFEVHKRWDGVQEEALKESIRKL</sequence>
<evidence type="ECO:0000256" key="4">
    <source>
        <dbReference type="ARBA" id="ARBA00022801"/>
    </source>
</evidence>
<comment type="cofactor">
    <cofactor evidence="1">
        <name>Mg(2+)</name>
        <dbReference type="ChEBI" id="CHEBI:18420"/>
    </cofactor>
</comment>
<evidence type="ECO:0000256" key="3">
    <source>
        <dbReference type="ARBA" id="ARBA00022723"/>
    </source>
</evidence>
<keyword evidence="5" id="KW-0460">Magnesium</keyword>
<protein>
    <submittedName>
        <fullName evidence="7">8-oxo-dGTP diphosphatase</fullName>
    </submittedName>
</protein>
<dbReference type="PANTHER" id="PTHR43758:SF2">
    <property type="entry name" value="OXIDIZED PURINE NUCLEOSIDE TRIPHOSPHATE HYDROLASE"/>
    <property type="match status" value="1"/>
</dbReference>
<keyword evidence="4" id="KW-0378">Hydrolase</keyword>
<dbReference type="CDD" id="cd18875">
    <property type="entry name" value="NUDIX_Hydrolase"/>
    <property type="match status" value="1"/>
</dbReference>
<comment type="similarity">
    <text evidence="2">Belongs to the Nudix hydrolase family.</text>
</comment>
<dbReference type="EMBL" id="JBHRUJ010000017">
    <property type="protein sequence ID" value="MFC3212528.1"/>
    <property type="molecule type" value="Genomic_DNA"/>
</dbReference>
<dbReference type="InterPro" id="IPR000086">
    <property type="entry name" value="NUDIX_hydrolase_dom"/>
</dbReference>
<dbReference type="InterPro" id="IPR015797">
    <property type="entry name" value="NUDIX_hydrolase-like_dom_sf"/>
</dbReference>
<evidence type="ECO:0000256" key="5">
    <source>
        <dbReference type="ARBA" id="ARBA00022842"/>
    </source>
</evidence>
<dbReference type="Proteomes" id="UP001595625">
    <property type="component" value="Unassembled WGS sequence"/>
</dbReference>
<dbReference type="Gene3D" id="3.90.79.10">
    <property type="entry name" value="Nucleoside Triphosphate Pyrophosphohydrolase"/>
    <property type="match status" value="1"/>
</dbReference>
<comment type="caution">
    <text evidence="7">The sequence shown here is derived from an EMBL/GenBank/DDBJ whole genome shotgun (WGS) entry which is preliminary data.</text>
</comment>
<name>A0ABV7KSS2_PLAOK</name>
<accession>A0ABV7KSS2</accession>
<keyword evidence="3" id="KW-0479">Metal-binding</keyword>
<dbReference type="PROSITE" id="PS51462">
    <property type="entry name" value="NUDIX"/>
    <property type="match status" value="1"/>
</dbReference>
<dbReference type="Pfam" id="PF00293">
    <property type="entry name" value="NUDIX"/>
    <property type="match status" value="1"/>
</dbReference>
<feature type="domain" description="Nudix hydrolase" evidence="6">
    <location>
        <begin position="6"/>
        <end position="132"/>
    </location>
</feature>
<dbReference type="InterPro" id="IPR003562">
    <property type="entry name" value="Mutator_MutX_prot"/>
</dbReference>
<proteinExistence type="inferred from homology"/>
<gene>
    <name evidence="7" type="ORF">ACFOEJ_15670</name>
</gene>
<keyword evidence="8" id="KW-1185">Reference proteome</keyword>
<dbReference type="RefSeq" id="WP_117313088.1">
    <property type="nucleotide sequence ID" value="NZ_JBHRUJ010000017.1"/>
</dbReference>